<evidence type="ECO:0000313" key="6">
    <source>
        <dbReference type="Proteomes" id="UP001526430"/>
    </source>
</evidence>
<dbReference type="Gene3D" id="2.150.10.10">
    <property type="entry name" value="Serralysin-like metalloprotease, C-terminal"/>
    <property type="match status" value="2"/>
</dbReference>
<dbReference type="PRINTS" id="PR00313">
    <property type="entry name" value="CABNDNGRPT"/>
</dbReference>
<organism evidence="5 6">
    <name type="scientific">Sabulicella glaciei</name>
    <dbReference type="NCBI Taxonomy" id="2984948"/>
    <lineage>
        <taxon>Bacteria</taxon>
        <taxon>Pseudomonadati</taxon>
        <taxon>Pseudomonadota</taxon>
        <taxon>Alphaproteobacteria</taxon>
        <taxon>Acetobacterales</taxon>
        <taxon>Acetobacteraceae</taxon>
        <taxon>Sabulicella</taxon>
    </lineage>
</organism>
<proteinExistence type="predicted"/>
<dbReference type="RefSeq" id="WP_301591716.1">
    <property type="nucleotide sequence ID" value="NZ_JAPFQI010000017.1"/>
</dbReference>
<gene>
    <name evidence="5" type="ORF">OF850_17940</name>
</gene>
<evidence type="ECO:0000256" key="2">
    <source>
        <dbReference type="ARBA" id="ARBA00022525"/>
    </source>
</evidence>
<feature type="region of interest" description="Disordered" evidence="3">
    <location>
        <begin position="283"/>
        <end position="309"/>
    </location>
</feature>
<dbReference type="PROSITE" id="PS00330">
    <property type="entry name" value="HEMOLYSIN_CALCIUM"/>
    <property type="match status" value="1"/>
</dbReference>
<dbReference type="InterPro" id="IPR043708">
    <property type="entry name" value="DUF5648"/>
</dbReference>
<dbReference type="Proteomes" id="UP001526430">
    <property type="component" value="Unassembled WGS sequence"/>
</dbReference>
<name>A0ABT3NZB8_9PROT</name>
<dbReference type="PANTHER" id="PTHR38340">
    <property type="entry name" value="S-LAYER PROTEIN"/>
    <property type="match status" value="1"/>
</dbReference>
<reference evidence="5 6" key="1">
    <citation type="submission" date="2022-10" db="EMBL/GenBank/DDBJ databases">
        <title>Roseococcus glaciei nov., sp. nov., isolated from glacier.</title>
        <authorList>
            <person name="Liu Q."/>
            <person name="Xin Y.-H."/>
        </authorList>
    </citation>
    <scope>NUCLEOTIDE SEQUENCE [LARGE SCALE GENOMIC DNA]</scope>
    <source>
        <strain evidence="5 6">MDT2-1-1</strain>
    </source>
</reference>
<dbReference type="InterPro" id="IPR018511">
    <property type="entry name" value="Hemolysin-typ_Ca-bd_CS"/>
</dbReference>
<dbReference type="InterPro" id="IPR011049">
    <property type="entry name" value="Serralysin-like_metalloprot_C"/>
</dbReference>
<accession>A0ABT3NZB8</accession>
<evidence type="ECO:0000256" key="1">
    <source>
        <dbReference type="ARBA" id="ARBA00004613"/>
    </source>
</evidence>
<dbReference type="Pfam" id="PF00353">
    <property type="entry name" value="HemolysinCabind"/>
    <property type="match status" value="3"/>
</dbReference>
<dbReference type="Pfam" id="PF18885">
    <property type="entry name" value="DUF5648"/>
    <property type="match status" value="1"/>
</dbReference>
<evidence type="ECO:0000256" key="3">
    <source>
        <dbReference type="SAM" id="MobiDB-lite"/>
    </source>
</evidence>
<comment type="subcellular location">
    <subcellularLocation>
        <location evidence="1">Secreted</location>
    </subcellularLocation>
</comment>
<feature type="domain" description="DUF5648" evidence="4">
    <location>
        <begin position="315"/>
        <end position="454"/>
    </location>
</feature>
<sequence length="457" mass="48704">MSGSVNVVTGSVEDDVIVPGVSSAFVSGTFTAQDDLIYASNGDDTLDGSAGVNRYHAGNGARIHVWQSGVADFPVLVHKFGLDGVLWGIDHLANFSVFVGGPKEDQIRLGPQDDTVCGGAGDDYLDGGAGLNTLVFLGEVQMGVHVDLSRFFARDAWGFTDQIHNFQNVIGTSLNDILIGDGGNNTLIGSVGSDTLDGQHGNDLLIGGDGDDVLIAGGGSNTLHGGLGFDTAVLTGSREAWQVVRQEDHLWMQNLLTGEVNHGTGIERIFFTESEAVDVQALPSLPSSSPDQFPFPEPSGPPSGLGPAASQGALVSRLFNKVTGAHLYTTNSVEVDWILQNMPEFAFEGGSFRTAPEGSAGTAPVFRFFHTQAGGHLYTASTVERDSILENLPHYRFEGVAYQAYTHDLGAQEEVFRLFNSQTGTHLYTTSEFERDTVLASLPHFKNDGTVFYVDVI</sequence>
<dbReference type="EMBL" id="JAPFQI010000017">
    <property type="protein sequence ID" value="MCW8087512.1"/>
    <property type="molecule type" value="Genomic_DNA"/>
</dbReference>
<keyword evidence="6" id="KW-1185">Reference proteome</keyword>
<protein>
    <recommendedName>
        <fullName evidence="4">DUF5648 domain-containing protein</fullName>
    </recommendedName>
</protein>
<comment type="caution">
    <text evidence="5">The sequence shown here is derived from an EMBL/GenBank/DDBJ whole genome shotgun (WGS) entry which is preliminary data.</text>
</comment>
<keyword evidence="2" id="KW-0964">Secreted</keyword>
<dbReference type="SUPFAM" id="SSF51120">
    <property type="entry name" value="beta-Roll"/>
    <property type="match status" value="2"/>
</dbReference>
<dbReference type="InterPro" id="IPR050557">
    <property type="entry name" value="RTX_toxin/Mannuronan_C5-epim"/>
</dbReference>
<dbReference type="PANTHER" id="PTHR38340:SF1">
    <property type="entry name" value="S-LAYER PROTEIN"/>
    <property type="match status" value="1"/>
</dbReference>
<dbReference type="InterPro" id="IPR001343">
    <property type="entry name" value="Hemolysn_Ca-bd"/>
</dbReference>
<evidence type="ECO:0000313" key="5">
    <source>
        <dbReference type="EMBL" id="MCW8087512.1"/>
    </source>
</evidence>
<evidence type="ECO:0000259" key="4">
    <source>
        <dbReference type="Pfam" id="PF18885"/>
    </source>
</evidence>